<dbReference type="Proteomes" id="UP000800092">
    <property type="component" value="Unassembled WGS sequence"/>
</dbReference>
<dbReference type="InterPro" id="IPR004875">
    <property type="entry name" value="DDE_SF_endonuclease_dom"/>
</dbReference>
<dbReference type="Pfam" id="PF03184">
    <property type="entry name" value="DDE_1"/>
    <property type="match status" value="1"/>
</dbReference>
<proteinExistence type="predicted"/>
<name>A0A6A6GRM0_VIRVR</name>
<gene>
    <name evidence="2" type="ORF">EV356DRAFT_458570</name>
</gene>
<evidence type="ECO:0000313" key="2">
    <source>
        <dbReference type="EMBL" id="KAF2228327.1"/>
    </source>
</evidence>
<feature type="domain" description="DDE-1" evidence="1">
    <location>
        <begin position="3"/>
        <end position="167"/>
    </location>
</feature>
<accession>A0A6A6GRM0</accession>
<dbReference type="AlphaFoldDB" id="A0A6A6GRM0"/>
<dbReference type="PANTHER" id="PTHR19303:SF74">
    <property type="entry name" value="POGO TRANSPOSABLE ELEMENT WITH KRAB DOMAIN"/>
    <property type="match status" value="1"/>
</dbReference>
<dbReference type="GO" id="GO:0005634">
    <property type="term" value="C:nucleus"/>
    <property type="evidence" value="ECO:0007669"/>
    <property type="project" value="TreeGrafter"/>
</dbReference>
<dbReference type="PANTHER" id="PTHR19303">
    <property type="entry name" value="TRANSPOSON"/>
    <property type="match status" value="1"/>
</dbReference>
<keyword evidence="3" id="KW-1185">Reference proteome</keyword>
<dbReference type="OrthoDB" id="3795915at2759"/>
<protein>
    <submittedName>
        <fullName evidence="2">DDE-domain-containing protein</fullName>
    </submittedName>
</protein>
<evidence type="ECO:0000313" key="3">
    <source>
        <dbReference type="Proteomes" id="UP000800092"/>
    </source>
</evidence>
<sequence>MAGKVLPPTVVFEAKSGDLQDTWLQDFDPVKHACSFASSPTGWTNNKIGLHWLSEVFEKNTKTTARNRRDWRLLIIDGHGSHVDSTFLEFCDKHRILVAVFPPHSTHRLQPLDVSLFSPLAIYYSQNLDNWIMRSQGLTHLQKSDFFMLFWPAFEKAFSPSNIESGWRKTGLQLFNPDIVLEQISTLPDEHLERDRASSSCSSSYIPPAVMRKLRRQYAMQLDLTLQSEIDHVTAKLLKFSAENQVLKHEMAGLKETIKLQERKQKGRKAL</sequence>
<reference evidence="2" key="1">
    <citation type="journal article" date="2020" name="Stud. Mycol.">
        <title>101 Dothideomycetes genomes: a test case for predicting lifestyles and emergence of pathogens.</title>
        <authorList>
            <person name="Haridas S."/>
            <person name="Albert R."/>
            <person name="Binder M."/>
            <person name="Bloem J."/>
            <person name="Labutti K."/>
            <person name="Salamov A."/>
            <person name="Andreopoulos B."/>
            <person name="Baker S."/>
            <person name="Barry K."/>
            <person name="Bills G."/>
            <person name="Bluhm B."/>
            <person name="Cannon C."/>
            <person name="Castanera R."/>
            <person name="Culley D."/>
            <person name="Daum C."/>
            <person name="Ezra D."/>
            <person name="Gonzalez J."/>
            <person name="Henrissat B."/>
            <person name="Kuo A."/>
            <person name="Liang C."/>
            <person name="Lipzen A."/>
            <person name="Lutzoni F."/>
            <person name="Magnuson J."/>
            <person name="Mondo S."/>
            <person name="Nolan M."/>
            <person name="Ohm R."/>
            <person name="Pangilinan J."/>
            <person name="Park H.-J."/>
            <person name="Ramirez L."/>
            <person name="Alfaro M."/>
            <person name="Sun H."/>
            <person name="Tritt A."/>
            <person name="Yoshinaga Y."/>
            <person name="Zwiers L.-H."/>
            <person name="Turgeon B."/>
            <person name="Goodwin S."/>
            <person name="Spatafora J."/>
            <person name="Crous P."/>
            <person name="Grigoriev I."/>
        </authorList>
    </citation>
    <scope>NUCLEOTIDE SEQUENCE</scope>
    <source>
        <strain evidence="2">Tuck. ex Michener</strain>
    </source>
</reference>
<organism evidence="2 3">
    <name type="scientific">Viridothelium virens</name>
    <name type="common">Speckled blister lichen</name>
    <name type="synonym">Trypethelium virens</name>
    <dbReference type="NCBI Taxonomy" id="1048519"/>
    <lineage>
        <taxon>Eukaryota</taxon>
        <taxon>Fungi</taxon>
        <taxon>Dikarya</taxon>
        <taxon>Ascomycota</taxon>
        <taxon>Pezizomycotina</taxon>
        <taxon>Dothideomycetes</taxon>
        <taxon>Dothideomycetes incertae sedis</taxon>
        <taxon>Trypetheliales</taxon>
        <taxon>Trypetheliaceae</taxon>
        <taxon>Viridothelium</taxon>
    </lineage>
</organism>
<dbReference type="GO" id="GO:0003677">
    <property type="term" value="F:DNA binding"/>
    <property type="evidence" value="ECO:0007669"/>
    <property type="project" value="TreeGrafter"/>
</dbReference>
<dbReference type="InterPro" id="IPR050863">
    <property type="entry name" value="CenT-Element_Derived"/>
</dbReference>
<feature type="non-terminal residue" evidence="2">
    <location>
        <position position="271"/>
    </location>
</feature>
<evidence type="ECO:0000259" key="1">
    <source>
        <dbReference type="Pfam" id="PF03184"/>
    </source>
</evidence>
<dbReference type="EMBL" id="ML992442">
    <property type="protein sequence ID" value="KAF2228327.1"/>
    <property type="molecule type" value="Genomic_DNA"/>
</dbReference>